<proteinExistence type="predicted"/>
<dbReference type="OrthoDB" id="2155582at2759"/>
<keyword evidence="1" id="KW-0694">RNA-binding</keyword>
<name>A0A1Y2FJ67_9FUNG</name>
<dbReference type="SUPFAM" id="SSF54768">
    <property type="entry name" value="dsRNA-binding domain-like"/>
    <property type="match status" value="1"/>
</dbReference>
<organism evidence="3 4">
    <name type="scientific">Neocallimastix californiae</name>
    <dbReference type="NCBI Taxonomy" id="1754190"/>
    <lineage>
        <taxon>Eukaryota</taxon>
        <taxon>Fungi</taxon>
        <taxon>Fungi incertae sedis</taxon>
        <taxon>Chytridiomycota</taxon>
        <taxon>Chytridiomycota incertae sedis</taxon>
        <taxon>Neocallimastigomycetes</taxon>
        <taxon>Neocallimastigales</taxon>
        <taxon>Neocallimastigaceae</taxon>
        <taxon>Neocallimastix</taxon>
    </lineage>
</organism>
<evidence type="ECO:0000313" key="4">
    <source>
        <dbReference type="Proteomes" id="UP000193920"/>
    </source>
</evidence>
<evidence type="ECO:0000259" key="2">
    <source>
        <dbReference type="PROSITE" id="PS50137"/>
    </source>
</evidence>
<dbReference type="EMBL" id="MCOG01000008">
    <property type="protein sequence ID" value="ORY82855.1"/>
    <property type="molecule type" value="Genomic_DNA"/>
</dbReference>
<accession>A0A1Y2FJ67</accession>
<protein>
    <recommendedName>
        <fullName evidence="2">DRBM domain-containing protein</fullName>
    </recommendedName>
</protein>
<keyword evidence="4" id="KW-1185">Reference proteome</keyword>
<dbReference type="Proteomes" id="UP000193920">
    <property type="component" value="Unassembled WGS sequence"/>
</dbReference>
<dbReference type="AlphaFoldDB" id="A0A1Y2FJ67"/>
<dbReference type="PROSITE" id="PS50137">
    <property type="entry name" value="DS_RBD"/>
    <property type="match status" value="1"/>
</dbReference>
<dbReference type="Pfam" id="PF00035">
    <property type="entry name" value="dsrm"/>
    <property type="match status" value="1"/>
</dbReference>
<dbReference type="GO" id="GO:0003723">
    <property type="term" value="F:RNA binding"/>
    <property type="evidence" value="ECO:0007669"/>
    <property type="project" value="UniProtKB-UniRule"/>
</dbReference>
<evidence type="ECO:0000313" key="3">
    <source>
        <dbReference type="EMBL" id="ORY82855.1"/>
    </source>
</evidence>
<feature type="domain" description="DRBM" evidence="2">
    <location>
        <begin position="5"/>
        <end position="75"/>
    </location>
</feature>
<sequence>MTDKNAIAQLYEYCQNKNTTISISDLDFSFEINQQGNFNCKVTLHDKVYDKNLSCRSKREAKNKIAEFVLEDLIKKDKDDSIFDEKVKEQLELKHISLEDDLIIDIYECEADKYICIVKFKSLNDKVFCILEPELKSEINDKFLKFLNNSDDSKEESLIDESEFSLVDYSQKYDIPYSYEIIFEKNNVKCKYYSLGIVIGEKGLKLNEGKNNLEEEVRAKAGKEALDTIKEFIDTEDPIFPLYKNKIIIYINKEKLNIDILLNKEISEEDSKYNTYMQSVTQNFISTNSKKEEKQYLNKINNIITNIMNKVKKDKKINGTYLIKKINNYEIWNLINYEIIIYVEFKIEYIHQCMEEIYIDLQTKFEDSILEMEKEEEILNKNEKVQKPSNKIRIRLNNGSTFCIYIGSSIYEEMLTKYISPFKACLDMEKKYIQFVILWSNLVLYQNFNKTPKEGYVYYLKEQERIFTILALYSWDYTSNYLKKADKNMKKNLYILSFKVLLYMVINYETLNATWIELNDIKKPLLMDPISDTNLITSRNKFIWDNYKMYCSKIYDNLTKRVQLLLDENEPIIEYPDSFNSIKKVFVKINIDPEITIKTSLYHIPKKSKHKEILNVVFNSLQSFLLLNIYNTENSLKIQNLNNDKNEEEFDSLNRKMKKSLYRGIETYFKILNKIPVEKIKDISEFSNGDINKLFFILGNNANASINIVNGKDKNGNYPLLGVIKKSNVKMVKLACTNHIVF</sequence>
<evidence type="ECO:0000256" key="1">
    <source>
        <dbReference type="PROSITE-ProRule" id="PRU00266"/>
    </source>
</evidence>
<dbReference type="InterPro" id="IPR014720">
    <property type="entry name" value="dsRBD_dom"/>
</dbReference>
<gene>
    <name evidence="3" type="ORF">LY90DRAFT_499819</name>
</gene>
<dbReference type="Gene3D" id="3.30.160.20">
    <property type="match status" value="1"/>
</dbReference>
<comment type="caution">
    <text evidence="3">The sequence shown here is derived from an EMBL/GenBank/DDBJ whole genome shotgun (WGS) entry which is preliminary data.</text>
</comment>
<reference evidence="3 4" key="1">
    <citation type="submission" date="2016-08" db="EMBL/GenBank/DDBJ databases">
        <title>A Parts List for Fungal Cellulosomes Revealed by Comparative Genomics.</title>
        <authorList>
            <consortium name="DOE Joint Genome Institute"/>
            <person name="Haitjema C.H."/>
            <person name="Gilmore S.P."/>
            <person name="Henske J.K."/>
            <person name="Solomon K.V."/>
            <person name="De Groot R."/>
            <person name="Kuo A."/>
            <person name="Mondo S.J."/>
            <person name="Salamov A.A."/>
            <person name="Labutti K."/>
            <person name="Zhao Z."/>
            <person name="Chiniquy J."/>
            <person name="Barry K."/>
            <person name="Brewer H.M."/>
            <person name="Purvine S.O."/>
            <person name="Wright A.T."/>
            <person name="Boxma B."/>
            <person name="Van Alen T."/>
            <person name="Hackstein J.H."/>
            <person name="Baker S.E."/>
            <person name="Grigoriev I.V."/>
            <person name="O'Malley M.A."/>
        </authorList>
    </citation>
    <scope>NUCLEOTIDE SEQUENCE [LARGE SCALE GENOMIC DNA]</scope>
    <source>
        <strain evidence="3 4">G1</strain>
    </source>
</reference>